<dbReference type="FunFam" id="1.10.287.110:FF:000136">
    <property type="entry name" value="DnaJ domain-containing protein Psi"/>
    <property type="match status" value="1"/>
</dbReference>
<keyword evidence="3" id="KW-0472">Membrane</keyword>
<accession>A0AAD9I1J8</accession>
<dbReference type="InterPro" id="IPR049326">
    <property type="entry name" value="Rhodopsin_dom_fungi"/>
</dbReference>
<evidence type="ECO:0000256" key="1">
    <source>
        <dbReference type="ARBA" id="ARBA00023186"/>
    </source>
</evidence>
<dbReference type="GO" id="GO:0005829">
    <property type="term" value="C:cytosol"/>
    <property type="evidence" value="ECO:0007669"/>
    <property type="project" value="TreeGrafter"/>
</dbReference>
<dbReference type="SMART" id="SM00271">
    <property type="entry name" value="DnaJ"/>
    <property type="match status" value="1"/>
</dbReference>
<comment type="caution">
    <text evidence="5">The sequence shown here is derived from an EMBL/GenBank/DDBJ whole genome shotgun (WGS) entry which is preliminary data.</text>
</comment>
<feature type="region of interest" description="Disordered" evidence="2">
    <location>
        <begin position="169"/>
        <end position="201"/>
    </location>
</feature>
<dbReference type="FunFam" id="2.60.260.20:FF:000002">
    <property type="entry name" value="Dnaj homolog subfamily b member"/>
    <property type="match status" value="1"/>
</dbReference>
<evidence type="ECO:0000259" key="4">
    <source>
        <dbReference type="PROSITE" id="PS50076"/>
    </source>
</evidence>
<dbReference type="Gene3D" id="1.10.287.110">
    <property type="entry name" value="DnaJ domain"/>
    <property type="match status" value="1"/>
</dbReference>
<dbReference type="GO" id="GO:0051082">
    <property type="term" value="F:unfolded protein binding"/>
    <property type="evidence" value="ECO:0007669"/>
    <property type="project" value="InterPro"/>
</dbReference>
<evidence type="ECO:0000256" key="3">
    <source>
        <dbReference type="SAM" id="Phobius"/>
    </source>
</evidence>
<evidence type="ECO:0000256" key="2">
    <source>
        <dbReference type="SAM" id="MobiDB-lite"/>
    </source>
</evidence>
<dbReference type="InterPro" id="IPR036869">
    <property type="entry name" value="J_dom_sf"/>
</dbReference>
<dbReference type="Proteomes" id="UP001217918">
    <property type="component" value="Unassembled WGS sequence"/>
</dbReference>
<feature type="domain" description="J" evidence="4">
    <location>
        <begin position="6"/>
        <end position="72"/>
    </location>
</feature>
<gene>
    <name evidence="5" type="ORF">P8C59_004104</name>
</gene>
<dbReference type="SUPFAM" id="SSF49493">
    <property type="entry name" value="HSP40/DnaJ peptide-binding domain"/>
    <property type="match status" value="2"/>
</dbReference>
<sequence length="444" mass="48624">MVKESKLYDLLGVKPDASQDDIKKGYRKMALKWHPDKNKDKSDDASEKFKECSQAYEILSDPEKRKIYDQYGLEFILRGGNAPPPDAGGNPFAGGGMPGGFSAFDFGNGGGGMPGGARTFHFSTNGGSGGGFNFSNANSVFEEFMRQNAGGGGGGFGGGDDLDNIFSSAFGGGGGRSSGGPQMRSSFGDHARSARQPTPEVTTVERPLPVTMEDLFSGATKKMKIKRKMFDESGKRTTQDTILEVPIKPGLKKGSKIRFKGVGDQEEGGQQDLVFVVEEKTHPLYMRDGDDLVHTVDLDLKEALTGWKRTVTTIDGKKLTIEKSSPTQPGKAAWASRFDDVTKVLNLSCTAQLVYAFAHCFIWLSILIFHLRIFTAQWAKTLIRATIAVAIRRGHCVNEEAFLWAGSLVKMMLNIWMIGLPLAWIFKLRLSFRKKLMASCMLKK</sequence>
<dbReference type="Pfam" id="PF01556">
    <property type="entry name" value="DnaJ_C"/>
    <property type="match status" value="1"/>
</dbReference>
<dbReference type="GO" id="GO:0006457">
    <property type="term" value="P:protein folding"/>
    <property type="evidence" value="ECO:0007669"/>
    <property type="project" value="InterPro"/>
</dbReference>
<dbReference type="PROSITE" id="PS50076">
    <property type="entry name" value="DNAJ_2"/>
    <property type="match status" value="1"/>
</dbReference>
<dbReference type="CDD" id="cd10747">
    <property type="entry name" value="DnaJ_C"/>
    <property type="match status" value="1"/>
</dbReference>
<feature type="transmembrane region" description="Helical" evidence="3">
    <location>
        <begin position="401"/>
        <end position="426"/>
    </location>
</feature>
<keyword evidence="1" id="KW-0143">Chaperone</keyword>
<dbReference type="GO" id="GO:0006413">
    <property type="term" value="P:translational initiation"/>
    <property type="evidence" value="ECO:0007669"/>
    <property type="project" value="TreeGrafter"/>
</dbReference>
<reference evidence="5" key="1">
    <citation type="journal article" date="2023" name="Mol. Plant Microbe Interact.">
        <title>Elucidating the Obligate Nature and Biological Capacity of an Invasive Fungal Corn Pathogen.</title>
        <authorList>
            <person name="MacCready J.S."/>
            <person name="Roggenkamp E.M."/>
            <person name="Gdanetz K."/>
            <person name="Chilvers M.I."/>
        </authorList>
    </citation>
    <scope>NUCLEOTIDE SEQUENCE</scope>
    <source>
        <strain evidence="5">PM02</strain>
    </source>
</reference>
<dbReference type="PANTHER" id="PTHR24078">
    <property type="entry name" value="DNAJ HOMOLOG SUBFAMILY C MEMBER"/>
    <property type="match status" value="1"/>
</dbReference>
<dbReference type="InterPro" id="IPR008971">
    <property type="entry name" value="HSP40/DnaJ_pept-bd"/>
</dbReference>
<dbReference type="CDD" id="cd06257">
    <property type="entry name" value="DnaJ"/>
    <property type="match status" value="1"/>
</dbReference>
<protein>
    <recommendedName>
        <fullName evidence="4">J domain-containing protein</fullName>
    </recommendedName>
</protein>
<dbReference type="InterPro" id="IPR002939">
    <property type="entry name" value="DnaJ_C"/>
</dbReference>
<keyword evidence="6" id="KW-1185">Reference proteome</keyword>
<dbReference type="EMBL" id="JAQQPM010000003">
    <property type="protein sequence ID" value="KAK2069533.1"/>
    <property type="molecule type" value="Genomic_DNA"/>
</dbReference>
<dbReference type="PANTHER" id="PTHR24078:SF553">
    <property type="entry name" value="DNAJ HOMOLOG SUBFAMILY B MEMBER 5"/>
    <property type="match status" value="1"/>
</dbReference>
<keyword evidence="3" id="KW-1133">Transmembrane helix</keyword>
<keyword evidence="3" id="KW-0812">Transmembrane</keyword>
<name>A0AAD9I1J8_9PEZI</name>
<evidence type="ECO:0000313" key="6">
    <source>
        <dbReference type="Proteomes" id="UP001217918"/>
    </source>
</evidence>
<feature type="transmembrane region" description="Helical" evidence="3">
    <location>
        <begin position="353"/>
        <end position="374"/>
    </location>
</feature>
<organism evidence="5 6">
    <name type="scientific">Phyllachora maydis</name>
    <dbReference type="NCBI Taxonomy" id="1825666"/>
    <lineage>
        <taxon>Eukaryota</taxon>
        <taxon>Fungi</taxon>
        <taxon>Dikarya</taxon>
        <taxon>Ascomycota</taxon>
        <taxon>Pezizomycotina</taxon>
        <taxon>Sordariomycetes</taxon>
        <taxon>Sordariomycetidae</taxon>
        <taxon>Phyllachorales</taxon>
        <taxon>Phyllachoraceae</taxon>
        <taxon>Phyllachora</taxon>
    </lineage>
</organism>
<dbReference type="Pfam" id="PF00226">
    <property type="entry name" value="DnaJ"/>
    <property type="match status" value="1"/>
</dbReference>
<evidence type="ECO:0000313" key="5">
    <source>
        <dbReference type="EMBL" id="KAK2069533.1"/>
    </source>
</evidence>
<dbReference type="PRINTS" id="PR00625">
    <property type="entry name" value="JDOMAIN"/>
</dbReference>
<dbReference type="InterPro" id="IPR001623">
    <property type="entry name" value="DnaJ_domain"/>
</dbReference>
<dbReference type="GO" id="GO:0051087">
    <property type="term" value="F:protein-folding chaperone binding"/>
    <property type="evidence" value="ECO:0007669"/>
    <property type="project" value="TreeGrafter"/>
</dbReference>
<dbReference type="Pfam" id="PF20684">
    <property type="entry name" value="Fung_rhodopsin"/>
    <property type="match status" value="1"/>
</dbReference>
<dbReference type="AlphaFoldDB" id="A0AAD9I1J8"/>
<dbReference type="SUPFAM" id="SSF46565">
    <property type="entry name" value="Chaperone J-domain"/>
    <property type="match status" value="1"/>
</dbReference>
<dbReference type="InterPro" id="IPR051339">
    <property type="entry name" value="DnaJ_subfamily_B"/>
</dbReference>
<proteinExistence type="predicted"/>
<dbReference type="Gene3D" id="2.60.260.20">
    <property type="entry name" value="Urease metallochaperone UreE, N-terminal domain"/>
    <property type="match status" value="2"/>
</dbReference>